<sequence>MADFLQTIIQFEKDHWVALLVGFLVVLFYWYCVAPFTVFMKLGIKGPRPLPFFGNSIRNLFDPNILPKLHVEWYKKYGKVFGIYFFRQHMLMVADPDMLKEILVKDFSKFHDRKPIVEIPKPYNKMLTIAQGQKWKDIRNTLTPTFSASKMKLMMTFMNQALDTFLLKAENASKTGEIVDFHRWLQSLTMEVILSTAFGVKAETQTVENDPITELAKKAMAPHPLVAFVLLLPFGDRLFKYLPDPLDFDKIGSVAADIIAERTKENGNRKDQRKDMLQMMLDVKEETEGEKIDNEDIQAQSVVFLLAGYETSSTTLGFVCYHLALDTHMQDKLRDEIDHMWPGDEASPSYDVIHKMEYLDMVINEALRMYPPGFAIQRDCNETCTIKGVTIPNGMPILAPIYAIHHDPEIYPDPEKFDPERFTDAEKAKRHPYTYLPFGHGPHNCVGMRFALLEIKLTLVRLLKKFKLERTEKTAVPLGYVVGSVLTCPPGKIMLKKMSRPTRHWVSYYTVFTKLGITGPTPLPLLGNTRQTLLNPNFAPKLHVEWCAKYGRVFGMYLFRTPFLMVADPEMIKEILVKEFQKFHDRKLIVNFTKPYDRMLTLVPGQKWKDIRTTLTPTFSASKMKQMMTFMNESVDTFIDKVDKISETGEIVDFHNWLQSLTMEIILSTAFGVKAETQTDENDPITQMARKATTPHPIIGVLFLLPFGDWLSKYVPDPFNFEKMWSLAENILAERTKVNGKSKPKRGDMLQLMLDAKDETGGEKIDYEDIIAQTLVFLIAGYETTSTTLGFVCYHLAVDTHVQDKLRNEIDRLWPVDEASPSYDVLHKMEYLDMVINEALRMYPPGFMTQRDCNETCTIKGIKIPKGLPVMIPIYAIHHDPEFWPEPERFDPERFTEAEKAKRSPYAFLPFGYGPRNCIGMRFALLEIKLTLVRLLKKYNLESTEKTAVPLNFAVALSLTCPPGKIMLRVSKREFCVVPFTVFKKLGIKGPAPLPFFGNSIQNQFNPSIVPQCQISWCKRYGRVFGIYIFRQPFLVVADPDMVKDILVKEFPKFHDRKKLVNFRKPYDRMLQVASGQKWKDIRSTLSPTFSAAKMKQMMPFMNEAVNTFMQKVDRISKTGEIVDFHRWFQSLTMEIIFSTAFGLKVETQTVENDPVTELAKKAMAPHPLLGLVFLLPFGEYIINNLPDPFDCEKILSLSADIIAQRRDAKGEKSAARKDLLQLMLDAKGETGGGKIDYVDIEAQCLTFLLAGSDTSSTTLGFVCYELALHTNVQDKLRDEIDCMWPRDEESPSYDTIHKMEYLDMVINETIRMHPPGFALHRDCNEACTTKGLVIPKGLPVMIPCYAIHRDPEIWPEPETFNPERFTEAEKAKRHPYAFLPFGFGPHNCVGMRFALLEIKLTLVRLLKKYKLERTEKTAVPIKFEVMFTLICAPDTIMLKASPRD</sequence>
<dbReference type="Gene3D" id="1.10.630.10">
    <property type="entry name" value="Cytochrome P450"/>
    <property type="match status" value="3"/>
</dbReference>
<evidence type="ECO:0000313" key="16">
    <source>
        <dbReference type="EMBL" id="CAH3147980.1"/>
    </source>
</evidence>
<evidence type="ECO:0008006" key="18">
    <source>
        <dbReference type="Google" id="ProtNLM"/>
    </source>
</evidence>
<dbReference type="PRINTS" id="PR00385">
    <property type="entry name" value="P450"/>
</dbReference>
<keyword evidence="6 14" id="KW-0479">Metal-binding</keyword>
<keyword evidence="10 14" id="KW-0408">Iron</keyword>
<dbReference type="SUPFAM" id="SSF48264">
    <property type="entry name" value="Cytochrome P450"/>
    <property type="match status" value="3"/>
</dbReference>
<evidence type="ECO:0000256" key="14">
    <source>
        <dbReference type="PIRSR" id="PIRSR602401-1"/>
    </source>
</evidence>
<evidence type="ECO:0000256" key="12">
    <source>
        <dbReference type="ARBA" id="ARBA00023136"/>
    </source>
</evidence>
<dbReference type="PRINTS" id="PR00463">
    <property type="entry name" value="EP450I"/>
</dbReference>
<accession>A0AAU9XGL5</accession>
<evidence type="ECO:0000256" key="4">
    <source>
        <dbReference type="ARBA" id="ARBA00010617"/>
    </source>
</evidence>
<keyword evidence="17" id="KW-1185">Reference proteome</keyword>
<dbReference type="GO" id="GO:0008395">
    <property type="term" value="F:steroid hydroxylase activity"/>
    <property type="evidence" value="ECO:0007669"/>
    <property type="project" value="TreeGrafter"/>
</dbReference>
<dbReference type="PANTHER" id="PTHR24302:SF15">
    <property type="entry name" value="FATTY-ACID PEROXYGENASE"/>
    <property type="match status" value="1"/>
</dbReference>
<comment type="subcellular location">
    <subcellularLocation>
        <location evidence="3">Endoplasmic reticulum membrane</location>
        <topology evidence="3">Peripheral membrane protein</topology>
    </subcellularLocation>
    <subcellularLocation>
        <location evidence="2">Microsome membrane</location>
        <topology evidence="2">Peripheral membrane protein</topology>
    </subcellularLocation>
</comment>
<evidence type="ECO:0000256" key="15">
    <source>
        <dbReference type="SAM" id="Phobius"/>
    </source>
</evidence>
<dbReference type="GO" id="GO:0005506">
    <property type="term" value="F:iron ion binding"/>
    <property type="evidence" value="ECO:0007669"/>
    <property type="project" value="InterPro"/>
</dbReference>
<reference evidence="16 17" key="1">
    <citation type="submission" date="2022-05" db="EMBL/GenBank/DDBJ databases">
        <authorList>
            <consortium name="Genoscope - CEA"/>
            <person name="William W."/>
        </authorList>
    </citation>
    <scope>NUCLEOTIDE SEQUENCE [LARGE SCALE GENOMIC DNA]</scope>
</reference>
<feature type="transmembrane region" description="Helical" evidence="15">
    <location>
        <begin position="16"/>
        <end position="40"/>
    </location>
</feature>
<protein>
    <recommendedName>
        <fullName evidence="18">Cytochrome P450</fullName>
    </recommendedName>
</protein>
<name>A0AAU9XGL5_9CNID</name>
<evidence type="ECO:0000256" key="11">
    <source>
        <dbReference type="ARBA" id="ARBA00023033"/>
    </source>
</evidence>
<dbReference type="PROSITE" id="PS00086">
    <property type="entry name" value="CYTOCHROME_P450"/>
    <property type="match status" value="3"/>
</dbReference>
<comment type="cofactor">
    <cofactor evidence="1 14">
        <name>heme</name>
        <dbReference type="ChEBI" id="CHEBI:30413"/>
    </cofactor>
</comment>
<evidence type="ECO:0000256" key="10">
    <source>
        <dbReference type="ARBA" id="ARBA00023004"/>
    </source>
</evidence>
<evidence type="ECO:0000256" key="13">
    <source>
        <dbReference type="ARBA" id="ARBA00043906"/>
    </source>
</evidence>
<dbReference type="PANTHER" id="PTHR24302">
    <property type="entry name" value="CYTOCHROME P450 FAMILY 3"/>
    <property type="match status" value="1"/>
</dbReference>
<evidence type="ECO:0000256" key="3">
    <source>
        <dbReference type="ARBA" id="ARBA00004406"/>
    </source>
</evidence>
<evidence type="ECO:0000256" key="7">
    <source>
        <dbReference type="ARBA" id="ARBA00022824"/>
    </source>
</evidence>
<comment type="function">
    <text evidence="13">Cytochromes P450 are a group of heme-thiolate monooxygenases. They oxidize a variety of structurally unrelated compounds, including steroids, fatty acids, and xenobiotics.</text>
</comment>
<gene>
    <name evidence="16" type="ORF">PMEA_00023698</name>
</gene>
<evidence type="ECO:0000256" key="6">
    <source>
        <dbReference type="ARBA" id="ARBA00022723"/>
    </source>
</evidence>
<evidence type="ECO:0000256" key="2">
    <source>
        <dbReference type="ARBA" id="ARBA00004174"/>
    </source>
</evidence>
<dbReference type="GO" id="GO:0005789">
    <property type="term" value="C:endoplasmic reticulum membrane"/>
    <property type="evidence" value="ECO:0007669"/>
    <property type="project" value="UniProtKB-SubCell"/>
</dbReference>
<keyword evidence="7" id="KW-0256">Endoplasmic reticulum</keyword>
<evidence type="ECO:0000313" key="17">
    <source>
        <dbReference type="Proteomes" id="UP001159428"/>
    </source>
</evidence>
<dbReference type="GO" id="GO:0016705">
    <property type="term" value="F:oxidoreductase activity, acting on paired donors, with incorporation or reduction of molecular oxygen"/>
    <property type="evidence" value="ECO:0007669"/>
    <property type="project" value="InterPro"/>
</dbReference>
<dbReference type="CDD" id="cd11055">
    <property type="entry name" value="CYP3A-like"/>
    <property type="match status" value="3"/>
</dbReference>
<evidence type="ECO:0000256" key="1">
    <source>
        <dbReference type="ARBA" id="ARBA00001971"/>
    </source>
</evidence>
<keyword evidence="15" id="KW-1133">Transmembrane helix</keyword>
<evidence type="ECO:0000256" key="5">
    <source>
        <dbReference type="ARBA" id="ARBA00022617"/>
    </source>
</evidence>
<keyword evidence="9" id="KW-0560">Oxidoreductase</keyword>
<keyword evidence="15" id="KW-0812">Transmembrane</keyword>
<dbReference type="Proteomes" id="UP001159428">
    <property type="component" value="Unassembled WGS sequence"/>
</dbReference>
<evidence type="ECO:0000256" key="9">
    <source>
        <dbReference type="ARBA" id="ARBA00023002"/>
    </source>
</evidence>
<proteinExistence type="inferred from homology"/>
<dbReference type="InterPro" id="IPR036396">
    <property type="entry name" value="Cyt_P450_sf"/>
</dbReference>
<keyword evidence="5 14" id="KW-0349">Heme</keyword>
<organism evidence="16 17">
    <name type="scientific">Pocillopora meandrina</name>
    <dbReference type="NCBI Taxonomy" id="46732"/>
    <lineage>
        <taxon>Eukaryota</taxon>
        <taxon>Metazoa</taxon>
        <taxon>Cnidaria</taxon>
        <taxon>Anthozoa</taxon>
        <taxon>Hexacorallia</taxon>
        <taxon>Scleractinia</taxon>
        <taxon>Astrocoeniina</taxon>
        <taxon>Pocilloporidae</taxon>
        <taxon>Pocillopora</taxon>
    </lineage>
</organism>
<dbReference type="FunFam" id="1.10.630.10:FF:000042">
    <property type="entry name" value="Cytochrome P450"/>
    <property type="match status" value="1"/>
</dbReference>
<comment type="caution">
    <text evidence="16">The sequence shown here is derived from an EMBL/GenBank/DDBJ whole genome shotgun (WGS) entry which is preliminary data.</text>
</comment>
<dbReference type="InterPro" id="IPR017972">
    <property type="entry name" value="Cyt_P450_CS"/>
</dbReference>
<keyword evidence="11" id="KW-0503">Monooxygenase</keyword>
<dbReference type="InterPro" id="IPR002401">
    <property type="entry name" value="Cyt_P450_E_grp-I"/>
</dbReference>
<dbReference type="FunFam" id="1.10.630.10:FF:000003">
    <property type="entry name" value="cytochrome P450 3A12-like isoform X2"/>
    <property type="match status" value="2"/>
</dbReference>
<feature type="binding site" description="axial binding residue" evidence="14">
    <location>
        <position position="918"/>
    </location>
    <ligand>
        <name>heme</name>
        <dbReference type="ChEBI" id="CHEBI:30413"/>
    </ligand>
    <ligandPart>
        <name>Fe</name>
        <dbReference type="ChEBI" id="CHEBI:18248"/>
    </ligandPart>
</feature>
<dbReference type="InterPro" id="IPR050705">
    <property type="entry name" value="Cytochrome_P450_3A"/>
</dbReference>
<keyword evidence="8" id="KW-0492">Microsome</keyword>
<dbReference type="InterPro" id="IPR001128">
    <property type="entry name" value="Cyt_P450"/>
</dbReference>
<dbReference type="EMBL" id="CALNXJ010000044">
    <property type="protein sequence ID" value="CAH3147980.1"/>
    <property type="molecule type" value="Genomic_DNA"/>
</dbReference>
<evidence type="ECO:0000256" key="8">
    <source>
        <dbReference type="ARBA" id="ARBA00022848"/>
    </source>
</evidence>
<dbReference type="GO" id="GO:0020037">
    <property type="term" value="F:heme binding"/>
    <property type="evidence" value="ECO:0007669"/>
    <property type="project" value="InterPro"/>
</dbReference>
<keyword evidence="12 15" id="KW-0472">Membrane</keyword>
<dbReference type="Pfam" id="PF00067">
    <property type="entry name" value="p450"/>
    <property type="match status" value="3"/>
</dbReference>
<comment type="similarity">
    <text evidence="4">Belongs to the cytochrome P450 family.</text>
</comment>